<evidence type="ECO:0000313" key="11">
    <source>
        <dbReference type="EMBL" id="SIO17691.1"/>
    </source>
</evidence>
<dbReference type="Gene3D" id="3.90.79.10">
    <property type="entry name" value="Nucleoside Triphosphate Pyrophosphohydrolase"/>
    <property type="match status" value="1"/>
</dbReference>
<evidence type="ECO:0000256" key="6">
    <source>
        <dbReference type="ARBA" id="ARBA00022801"/>
    </source>
</evidence>
<comment type="cofactor">
    <cofactor evidence="2">
        <name>Zn(2+)</name>
        <dbReference type="ChEBI" id="CHEBI:29105"/>
    </cofactor>
</comment>
<dbReference type="InterPro" id="IPR015797">
    <property type="entry name" value="NUDIX_hydrolase-like_dom_sf"/>
</dbReference>
<evidence type="ECO:0000256" key="1">
    <source>
        <dbReference type="ARBA" id="ARBA00001946"/>
    </source>
</evidence>
<dbReference type="NCBIfam" id="NF001299">
    <property type="entry name" value="PRK00241.1"/>
    <property type="match status" value="1"/>
</dbReference>
<sequence>MSDHISQITPAFAGGTMDRADQVRVNPDRLRDAMMRPNARLLRLDGLNPVFDDHGNLAWGAAYEASPDNDLLLLGMDGDTPCFAELNGAGNAGPAADPRLWQALGGLPPEQAAVYATARSLVDWHARHRFCAQCGKPTESRKGGWARLCDPEKDGCGAEHFPRTDPVAIMLSECEGKVLLGRQPRFPVKRFSALAGFIEPGESIEGGVRRELWEEAGIKVRDVRYVASQPWPFPSSLMIACTSITDDPTLTLDEEEIEEAGWFSLAEVQSAMAGDPDAPFIAPPPFAIAHDLLRHWIDLQTG</sequence>
<dbReference type="Proteomes" id="UP000185192">
    <property type="component" value="Unassembled WGS sequence"/>
</dbReference>
<dbReference type="GO" id="GO:0046872">
    <property type="term" value="F:metal ion binding"/>
    <property type="evidence" value="ECO:0007669"/>
    <property type="project" value="UniProtKB-KW"/>
</dbReference>
<keyword evidence="8" id="KW-0520">NAD</keyword>
<evidence type="ECO:0000256" key="4">
    <source>
        <dbReference type="ARBA" id="ARBA00012381"/>
    </source>
</evidence>
<dbReference type="PANTHER" id="PTHR42904">
    <property type="entry name" value="NUDIX HYDROLASE, NUDC SUBFAMILY"/>
    <property type="match status" value="1"/>
</dbReference>
<dbReference type="InterPro" id="IPR020084">
    <property type="entry name" value="NUDIX_hydrolase_CS"/>
</dbReference>
<dbReference type="GO" id="GO:0019677">
    <property type="term" value="P:NAD+ catabolic process"/>
    <property type="evidence" value="ECO:0007669"/>
    <property type="project" value="TreeGrafter"/>
</dbReference>
<dbReference type="InterPro" id="IPR015376">
    <property type="entry name" value="Znr_NADH_PPase"/>
</dbReference>
<dbReference type="SUPFAM" id="SSF55811">
    <property type="entry name" value="Nudix"/>
    <property type="match status" value="1"/>
</dbReference>
<dbReference type="GO" id="GO:0035529">
    <property type="term" value="F:NADH pyrophosphatase activity"/>
    <property type="evidence" value="ECO:0007669"/>
    <property type="project" value="TreeGrafter"/>
</dbReference>
<dbReference type="RefSeq" id="WP_338044546.1">
    <property type="nucleotide sequence ID" value="NZ_FSQW01000002.1"/>
</dbReference>
<dbReference type="PROSITE" id="PS51462">
    <property type="entry name" value="NUDIX"/>
    <property type="match status" value="1"/>
</dbReference>
<dbReference type="CDD" id="cd03429">
    <property type="entry name" value="NUDIX_NADH_pyrophosphatase_Nudt13"/>
    <property type="match status" value="1"/>
</dbReference>
<dbReference type="GO" id="GO:0005829">
    <property type="term" value="C:cytosol"/>
    <property type="evidence" value="ECO:0007669"/>
    <property type="project" value="TreeGrafter"/>
</dbReference>
<evidence type="ECO:0000313" key="12">
    <source>
        <dbReference type="Proteomes" id="UP000185192"/>
    </source>
</evidence>
<evidence type="ECO:0000256" key="2">
    <source>
        <dbReference type="ARBA" id="ARBA00001947"/>
    </source>
</evidence>
<evidence type="ECO:0000256" key="5">
    <source>
        <dbReference type="ARBA" id="ARBA00022723"/>
    </source>
</evidence>
<dbReference type="STRING" id="1123272.SAMN02745824_3236"/>
<evidence type="ECO:0000259" key="10">
    <source>
        <dbReference type="PROSITE" id="PS51462"/>
    </source>
</evidence>
<dbReference type="GO" id="GO:0006742">
    <property type="term" value="P:NADP+ catabolic process"/>
    <property type="evidence" value="ECO:0007669"/>
    <property type="project" value="TreeGrafter"/>
</dbReference>
<evidence type="ECO:0000256" key="3">
    <source>
        <dbReference type="ARBA" id="ARBA00009595"/>
    </source>
</evidence>
<dbReference type="EMBL" id="FSQW01000002">
    <property type="protein sequence ID" value="SIO17691.1"/>
    <property type="molecule type" value="Genomic_DNA"/>
</dbReference>
<evidence type="ECO:0000256" key="7">
    <source>
        <dbReference type="ARBA" id="ARBA00022842"/>
    </source>
</evidence>
<dbReference type="InterPro" id="IPR049734">
    <property type="entry name" value="NudC-like_C"/>
</dbReference>
<reference evidence="12" key="1">
    <citation type="submission" date="2016-11" db="EMBL/GenBank/DDBJ databases">
        <authorList>
            <person name="Varghese N."/>
            <person name="Submissions S."/>
        </authorList>
    </citation>
    <scope>NUCLEOTIDE SEQUENCE [LARGE SCALE GENOMIC DNA]</scope>
    <source>
        <strain evidence="12">DSM 22363</strain>
    </source>
</reference>
<dbReference type="EC" id="3.6.1.22" evidence="4"/>
<evidence type="ECO:0000256" key="9">
    <source>
        <dbReference type="ARBA" id="ARBA00023679"/>
    </source>
</evidence>
<dbReference type="Pfam" id="PF00293">
    <property type="entry name" value="NUDIX"/>
    <property type="match status" value="1"/>
</dbReference>
<gene>
    <name evidence="11" type="ORF">SAMN02745824_3236</name>
</gene>
<dbReference type="PANTHER" id="PTHR42904:SF6">
    <property type="entry name" value="NAD-CAPPED RNA HYDROLASE NUDT12"/>
    <property type="match status" value="1"/>
</dbReference>
<dbReference type="PROSITE" id="PS00893">
    <property type="entry name" value="NUDIX_BOX"/>
    <property type="match status" value="1"/>
</dbReference>
<organism evidence="11 12">
    <name type="scientific">Parasphingorhabdus marina DSM 22363</name>
    <dbReference type="NCBI Taxonomy" id="1123272"/>
    <lineage>
        <taxon>Bacteria</taxon>
        <taxon>Pseudomonadati</taxon>
        <taxon>Pseudomonadota</taxon>
        <taxon>Alphaproteobacteria</taxon>
        <taxon>Sphingomonadales</taxon>
        <taxon>Sphingomonadaceae</taxon>
        <taxon>Parasphingorhabdus</taxon>
    </lineage>
</organism>
<proteinExistence type="inferred from homology"/>
<comment type="cofactor">
    <cofactor evidence="1">
        <name>Mg(2+)</name>
        <dbReference type="ChEBI" id="CHEBI:18420"/>
    </cofactor>
</comment>
<keyword evidence="5" id="KW-0479">Metal-binding</keyword>
<keyword evidence="7" id="KW-0460">Magnesium</keyword>
<dbReference type="Gene3D" id="3.90.79.20">
    <property type="match status" value="1"/>
</dbReference>
<dbReference type="InterPro" id="IPR000086">
    <property type="entry name" value="NUDIX_hydrolase_dom"/>
</dbReference>
<dbReference type="InterPro" id="IPR050241">
    <property type="entry name" value="NAD-cap_RNA_hydrolase_NudC"/>
</dbReference>
<accession>A0A1N6HCX8</accession>
<protein>
    <recommendedName>
        <fullName evidence="4">NAD(+) diphosphatase</fullName>
        <ecNumber evidence="4">3.6.1.22</ecNumber>
    </recommendedName>
</protein>
<name>A0A1N6HCX8_9SPHN</name>
<comment type="similarity">
    <text evidence="3">Belongs to the Nudix hydrolase family. NudC subfamily.</text>
</comment>
<keyword evidence="6" id="KW-0378">Hydrolase</keyword>
<dbReference type="AlphaFoldDB" id="A0A1N6HCX8"/>
<comment type="catalytic activity">
    <reaction evidence="9">
        <text>a 5'-end NAD(+)-phospho-ribonucleoside in mRNA + H2O = a 5'-end phospho-adenosine-phospho-ribonucleoside in mRNA + beta-nicotinamide D-ribonucleotide + 2 H(+)</text>
        <dbReference type="Rhea" id="RHEA:60876"/>
        <dbReference type="Rhea" id="RHEA-COMP:15698"/>
        <dbReference type="Rhea" id="RHEA-COMP:15719"/>
        <dbReference type="ChEBI" id="CHEBI:14649"/>
        <dbReference type="ChEBI" id="CHEBI:15377"/>
        <dbReference type="ChEBI" id="CHEBI:15378"/>
        <dbReference type="ChEBI" id="CHEBI:144029"/>
        <dbReference type="ChEBI" id="CHEBI:144051"/>
    </reaction>
    <physiologicalReaction direction="left-to-right" evidence="9">
        <dbReference type="Rhea" id="RHEA:60877"/>
    </physiologicalReaction>
</comment>
<feature type="domain" description="Nudix hydrolase" evidence="10">
    <location>
        <begin position="162"/>
        <end position="289"/>
    </location>
</feature>
<evidence type="ECO:0000256" key="8">
    <source>
        <dbReference type="ARBA" id="ARBA00023027"/>
    </source>
</evidence>
<keyword evidence="12" id="KW-1185">Reference proteome</keyword>
<dbReference type="Pfam" id="PF09297">
    <property type="entry name" value="Zn_ribbon_NUD"/>
    <property type="match status" value="1"/>
</dbReference>